<proteinExistence type="predicted"/>
<gene>
    <name evidence="2" type="ORF">C5F49_00370</name>
</gene>
<evidence type="ECO:0000313" key="3">
    <source>
        <dbReference type="Proteomes" id="UP000509441"/>
    </source>
</evidence>
<feature type="region of interest" description="Disordered" evidence="1">
    <location>
        <begin position="1"/>
        <end position="20"/>
    </location>
</feature>
<name>A0A7D5M0I0_9ARCH</name>
<dbReference type="KEGG" id="nox:C5F49_00370"/>
<evidence type="ECO:0000256" key="1">
    <source>
        <dbReference type="SAM" id="MobiDB-lite"/>
    </source>
</evidence>
<accession>A0A7D5M0I0</accession>
<dbReference type="AlphaFoldDB" id="A0A7D5M0I0"/>
<dbReference type="Proteomes" id="UP000509441">
    <property type="component" value="Chromosome"/>
</dbReference>
<evidence type="ECO:0000313" key="2">
    <source>
        <dbReference type="EMBL" id="QLH03946.1"/>
    </source>
</evidence>
<protein>
    <submittedName>
        <fullName evidence="2">Uncharacterized protein</fullName>
    </submittedName>
</protein>
<keyword evidence="3" id="KW-1185">Reference proteome</keyword>
<dbReference type="EMBL" id="CP026994">
    <property type="protein sequence ID" value="QLH03946.1"/>
    <property type="molecule type" value="Genomic_DNA"/>
</dbReference>
<sequence length="141" mass="15057">MSTNTGLSTRDNDSTSSTLASFTTSTTSEIVRDSVYGLSTRIMSANPKSSASDKDMIFERGHCTTLKEYFCCCVSESDCQKSTVVESVSSAITHPLGNALPLPSEFDVKPRIAVSSVPYVRELIDTCQLSSSNPPGARVGC</sequence>
<reference evidence="2 3" key="1">
    <citation type="submission" date="2018-02" db="EMBL/GenBank/DDBJ databases">
        <title>Complete genome of Nitrosopumilus oxyclinae HCE1.</title>
        <authorList>
            <person name="Qin W."/>
            <person name="Zheng Y."/>
            <person name="Stahl D.A."/>
        </authorList>
    </citation>
    <scope>NUCLEOTIDE SEQUENCE [LARGE SCALE GENOMIC DNA]</scope>
    <source>
        <strain evidence="2 3">HCE1</strain>
    </source>
</reference>
<organism evidence="2 3">
    <name type="scientific">Nitrosopumilus oxyclinae</name>
    <dbReference type="NCBI Taxonomy" id="1959104"/>
    <lineage>
        <taxon>Archaea</taxon>
        <taxon>Nitrososphaerota</taxon>
        <taxon>Nitrososphaeria</taxon>
        <taxon>Nitrosopumilales</taxon>
        <taxon>Nitrosopumilaceae</taxon>
        <taxon>Nitrosopumilus</taxon>
    </lineage>
</organism>